<dbReference type="InterPro" id="IPR013154">
    <property type="entry name" value="ADH-like_N"/>
</dbReference>
<evidence type="ECO:0000313" key="2">
    <source>
        <dbReference type="EMBL" id="MFC0567514.1"/>
    </source>
</evidence>
<reference evidence="2 3" key="1">
    <citation type="submission" date="2024-09" db="EMBL/GenBank/DDBJ databases">
        <authorList>
            <person name="Sun Q."/>
            <person name="Mori K."/>
        </authorList>
    </citation>
    <scope>NUCLEOTIDE SEQUENCE [LARGE SCALE GENOMIC DNA]</scope>
    <source>
        <strain evidence="2 3">TBRC 2205</strain>
    </source>
</reference>
<dbReference type="RefSeq" id="WP_377342816.1">
    <property type="nucleotide sequence ID" value="NZ_JBHLUE010000026.1"/>
</dbReference>
<dbReference type="InterPro" id="IPR020843">
    <property type="entry name" value="ER"/>
</dbReference>
<accession>A0ABV6P482</accession>
<dbReference type="Proteomes" id="UP001589894">
    <property type="component" value="Unassembled WGS sequence"/>
</dbReference>
<dbReference type="Gene3D" id="3.90.180.10">
    <property type="entry name" value="Medium-chain alcohol dehydrogenases, catalytic domain"/>
    <property type="match status" value="1"/>
</dbReference>
<dbReference type="Pfam" id="PF08240">
    <property type="entry name" value="ADH_N"/>
    <property type="match status" value="1"/>
</dbReference>
<dbReference type="PANTHER" id="PTHR43677:SF4">
    <property type="entry name" value="QUINONE OXIDOREDUCTASE-LIKE PROTEIN 2"/>
    <property type="match status" value="1"/>
</dbReference>
<protein>
    <submittedName>
        <fullName evidence="2">Zinc-binding dehydrogenase</fullName>
    </submittedName>
</protein>
<proteinExistence type="predicted"/>
<evidence type="ECO:0000313" key="3">
    <source>
        <dbReference type="Proteomes" id="UP001589894"/>
    </source>
</evidence>
<dbReference type="CDD" id="cd08270">
    <property type="entry name" value="MDR4"/>
    <property type="match status" value="1"/>
</dbReference>
<sequence>MRAIVATPDAGPGYRADEVAEPVAGPRQVLIEVAHVSVNHGEVRYASAFPAGAVLGHDGVGRVLRAATASPGPRVGAPVIALGAGAWARRMAVDVDAVAEIPPGMDVAELAVLPTVGVTALRALRSSGPLAGRRVLVTGASGGVGRLAVQLARREGAEVVAVVGSAGRVGGLTELGAGEVVVGIDAVAGPVDVVVETVGGDVLPAAWRMLSPGGVLHSVGWASGEPATFPVNSTFASGAARCLRSVGDVASPSRDLAYLVDLVRDGALRTPVGWHGSWRRLDEAAAALLNRRVAGKVLLDVD</sequence>
<evidence type="ECO:0000259" key="1">
    <source>
        <dbReference type="SMART" id="SM00829"/>
    </source>
</evidence>
<dbReference type="InterPro" id="IPR051397">
    <property type="entry name" value="Zn-ADH-like_protein"/>
</dbReference>
<dbReference type="InterPro" id="IPR011032">
    <property type="entry name" value="GroES-like_sf"/>
</dbReference>
<dbReference type="EMBL" id="JBHLUE010000026">
    <property type="protein sequence ID" value="MFC0567514.1"/>
    <property type="molecule type" value="Genomic_DNA"/>
</dbReference>
<feature type="domain" description="Enoyl reductase (ER)" evidence="1">
    <location>
        <begin position="11"/>
        <end position="299"/>
    </location>
</feature>
<dbReference type="Gene3D" id="3.40.50.720">
    <property type="entry name" value="NAD(P)-binding Rossmann-like Domain"/>
    <property type="match status" value="1"/>
</dbReference>
<dbReference type="SUPFAM" id="SSF51735">
    <property type="entry name" value="NAD(P)-binding Rossmann-fold domains"/>
    <property type="match status" value="1"/>
</dbReference>
<organism evidence="2 3">
    <name type="scientific">Plantactinospora siamensis</name>
    <dbReference type="NCBI Taxonomy" id="555372"/>
    <lineage>
        <taxon>Bacteria</taxon>
        <taxon>Bacillati</taxon>
        <taxon>Actinomycetota</taxon>
        <taxon>Actinomycetes</taxon>
        <taxon>Micromonosporales</taxon>
        <taxon>Micromonosporaceae</taxon>
        <taxon>Plantactinospora</taxon>
    </lineage>
</organism>
<dbReference type="SMART" id="SM00829">
    <property type="entry name" value="PKS_ER"/>
    <property type="match status" value="1"/>
</dbReference>
<dbReference type="InterPro" id="IPR013149">
    <property type="entry name" value="ADH-like_C"/>
</dbReference>
<dbReference type="Pfam" id="PF00107">
    <property type="entry name" value="ADH_zinc_N"/>
    <property type="match status" value="1"/>
</dbReference>
<dbReference type="InterPro" id="IPR036291">
    <property type="entry name" value="NAD(P)-bd_dom_sf"/>
</dbReference>
<name>A0ABV6P482_9ACTN</name>
<dbReference type="PANTHER" id="PTHR43677">
    <property type="entry name" value="SHORT-CHAIN DEHYDROGENASE/REDUCTASE"/>
    <property type="match status" value="1"/>
</dbReference>
<gene>
    <name evidence="2" type="ORF">ACFFHU_25680</name>
</gene>
<comment type="caution">
    <text evidence="2">The sequence shown here is derived from an EMBL/GenBank/DDBJ whole genome shotgun (WGS) entry which is preliminary data.</text>
</comment>
<keyword evidence="3" id="KW-1185">Reference proteome</keyword>
<dbReference type="SUPFAM" id="SSF50129">
    <property type="entry name" value="GroES-like"/>
    <property type="match status" value="1"/>
</dbReference>